<evidence type="ECO:0000313" key="1">
    <source>
        <dbReference type="EMBL" id="PHJ15353.1"/>
    </source>
</evidence>
<keyword evidence="2" id="KW-1185">Reference proteome</keyword>
<protein>
    <submittedName>
        <fullName evidence="1">Uncharacterized protein</fullName>
    </submittedName>
</protein>
<dbReference type="GeneID" id="94434148"/>
<sequence>MSLVDLLLRTESPEEKMSHVERNDRRQYLHLHSSLEYSRNTSAESLERRRAVSMMCPKVFSF</sequence>
<dbReference type="AlphaFoldDB" id="A0A2C6KG51"/>
<dbReference type="EMBL" id="MIGC01008503">
    <property type="protein sequence ID" value="PHJ15353.1"/>
    <property type="molecule type" value="Genomic_DNA"/>
</dbReference>
<evidence type="ECO:0000313" key="2">
    <source>
        <dbReference type="Proteomes" id="UP000221165"/>
    </source>
</evidence>
<dbReference type="Proteomes" id="UP000221165">
    <property type="component" value="Unassembled WGS sequence"/>
</dbReference>
<reference evidence="1 2" key="1">
    <citation type="journal article" date="2017" name="Int. J. Parasitol.">
        <title>The genome of the protozoan parasite Cystoisospora suis and a reverse vaccinology approach to identify vaccine candidates.</title>
        <authorList>
            <person name="Palmieri N."/>
            <person name="Shrestha A."/>
            <person name="Ruttkowski B."/>
            <person name="Beck T."/>
            <person name="Vogl C."/>
            <person name="Tomley F."/>
            <person name="Blake D.P."/>
            <person name="Joachim A."/>
        </authorList>
    </citation>
    <scope>NUCLEOTIDE SEQUENCE [LARGE SCALE GENOMIC DNA]</scope>
    <source>
        <strain evidence="1 2">Wien I</strain>
    </source>
</reference>
<dbReference type="VEuPathDB" id="ToxoDB:CSUI_010836"/>
<accession>A0A2C6KG51</accession>
<organism evidence="1 2">
    <name type="scientific">Cystoisospora suis</name>
    <dbReference type="NCBI Taxonomy" id="483139"/>
    <lineage>
        <taxon>Eukaryota</taxon>
        <taxon>Sar</taxon>
        <taxon>Alveolata</taxon>
        <taxon>Apicomplexa</taxon>
        <taxon>Conoidasida</taxon>
        <taxon>Coccidia</taxon>
        <taxon>Eucoccidiorida</taxon>
        <taxon>Eimeriorina</taxon>
        <taxon>Sarcocystidae</taxon>
        <taxon>Cystoisospora</taxon>
    </lineage>
</organism>
<dbReference type="RefSeq" id="XP_067917087.1">
    <property type="nucleotide sequence ID" value="XM_068070937.1"/>
</dbReference>
<name>A0A2C6KG51_9APIC</name>
<gene>
    <name evidence="1" type="ORF">CSUI_010836</name>
</gene>
<comment type="caution">
    <text evidence="1">The sequence shown here is derived from an EMBL/GenBank/DDBJ whole genome shotgun (WGS) entry which is preliminary data.</text>
</comment>
<proteinExistence type="predicted"/>